<name>A0ABY5NF34_9ACTN</name>
<gene>
    <name evidence="1" type="ORF">NRO40_29995</name>
</gene>
<evidence type="ECO:0000313" key="1">
    <source>
        <dbReference type="EMBL" id="UUS34625.1"/>
    </source>
</evidence>
<dbReference type="EMBL" id="CP102332">
    <property type="protein sequence ID" value="UUS34625.1"/>
    <property type="molecule type" value="Genomic_DNA"/>
</dbReference>
<proteinExistence type="predicted"/>
<accession>A0ABY5NF34</accession>
<organism evidence="1 2">
    <name type="scientific">Streptomyces changanensis</name>
    <dbReference type="NCBI Taxonomy" id="2964669"/>
    <lineage>
        <taxon>Bacteria</taxon>
        <taxon>Bacillati</taxon>
        <taxon>Actinomycetota</taxon>
        <taxon>Actinomycetes</taxon>
        <taxon>Kitasatosporales</taxon>
        <taxon>Streptomycetaceae</taxon>
        <taxon>Streptomyces</taxon>
    </lineage>
</organism>
<dbReference type="RefSeq" id="WP_157901821.1">
    <property type="nucleotide sequence ID" value="NZ_CP102332.1"/>
</dbReference>
<keyword evidence="2" id="KW-1185">Reference proteome</keyword>
<reference evidence="1" key="1">
    <citation type="submission" date="2022-08" db="EMBL/GenBank/DDBJ databases">
        <title>Streptomyces changanensis sp. nov., an actinomycete isolated from soil.</title>
        <authorList>
            <person name="Wu H."/>
            <person name="Han L."/>
        </authorList>
    </citation>
    <scope>NUCLEOTIDE SEQUENCE</scope>
    <source>
        <strain evidence="1">HL-66</strain>
    </source>
</reference>
<evidence type="ECO:0008006" key="3">
    <source>
        <dbReference type="Google" id="ProtNLM"/>
    </source>
</evidence>
<dbReference type="Proteomes" id="UP001060150">
    <property type="component" value="Chromosome"/>
</dbReference>
<evidence type="ECO:0000313" key="2">
    <source>
        <dbReference type="Proteomes" id="UP001060150"/>
    </source>
</evidence>
<sequence>MKRLALSMTLAATCTVSLTGVAQGDEPRAASAAPAVQELVGQGTDVCPSKSLCLYQDHDLNAHNKDGKVWIFPVAEERHDFTLEGHAAQNQPSSAYMNVSDTKWTAYLFADERCGYDGDRNQEAIQFLGSRRLDVLRDVNGRAKRYGYFYSNGRWDKDKRWGITEETLNLNDRAGCVTTGAWDNTYAMRPSYTGSM</sequence>
<protein>
    <recommendedName>
        <fullName evidence="3">Peptidase inhibitor family I36</fullName>
    </recommendedName>
</protein>